<dbReference type="EMBL" id="JBFXLS010000045">
    <property type="protein sequence ID" value="KAL2824295.1"/>
    <property type="molecule type" value="Genomic_DNA"/>
</dbReference>
<proteinExistence type="predicted"/>
<reference evidence="1 2" key="1">
    <citation type="submission" date="2024-07" db="EMBL/GenBank/DDBJ databases">
        <title>Section-level genome sequencing and comparative genomics of Aspergillus sections Usti and Cavernicolus.</title>
        <authorList>
            <consortium name="Lawrence Berkeley National Laboratory"/>
            <person name="Nybo J.L."/>
            <person name="Vesth T.C."/>
            <person name="Theobald S."/>
            <person name="Frisvad J.C."/>
            <person name="Larsen T.O."/>
            <person name="Kjaerboelling I."/>
            <person name="Rothschild-Mancinelli K."/>
            <person name="Lyhne E.K."/>
            <person name="Kogle M.E."/>
            <person name="Barry K."/>
            <person name="Clum A."/>
            <person name="Na H."/>
            <person name="Ledsgaard L."/>
            <person name="Lin J."/>
            <person name="Lipzen A."/>
            <person name="Kuo A."/>
            <person name="Riley R."/>
            <person name="Mondo S."/>
            <person name="LaButti K."/>
            <person name="Haridas S."/>
            <person name="Pangalinan J."/>
            <person name="Salamov A.A."/>
            <person name="Simmons B.A."/>
            <person name="Magnuson J.K."/>
            <person name="Chen J."/>
            <person name="Drula E."/>
            <person name="Henrissat B."/>
            <person name="Wiebenga A."/>
            <person name="Lubbers R.J."/>
            <person name="Gomes A.C."/>
            <person name="Makela M.R."/>
            <person name="Stajich J."/>
            <person name="Grigoriev I.V."/>
            <person name="Mortensen U.H."/>
            <person name="De vries R.P."/>
            <person name="Baker S.E."/>
            <person name="Andersen M.R."/>
        </authorList>
    </citation>
    <scope>NUCLEOTIDE SEQUENCE [LARGE SCALE GENOMIC DNA]</scope>
    <source>
        <strain evidence="1 2">CBS 600.67</strain>
    </source>
</reference>
<protein>
    <recommendedName>
        <fullName evidence="3">Copper-fist domain-containing protein</fullName>
    </recommendedName>
</protein>
<dbReference type="Proteomes" id="UP001610335">
    <property type="component" value="Unassembled WGS sequence"/>
</dbReference>
<organism evidence="1 2">
    <name type="scientific">Aspergillus cavernicola</name>
    <dbReference type="NCBI Taxonomy" id="176166"/>
    <lineage>
        <taxon>Eukaryota</taxon>
        <taxon>Fungi</taxon>
        <taxon>Dikarya</taxon>
        <taxon>Ascomycota</taxon>
        <taxon>Pezizomycotina</taxon>
        <taxon>Eurotiomycetes</taxon>
        <taxon>Eurotiomycetidae</taxon>
        <taxon>Eurotiales</taxon>
        <taxon>Aspergillaceae</taxon>
        <taxon>Aspergillus</taxon>
        <taxon>Aspergillus subgen. Nidulantes</taxon>
    </lineage>
</organism>
<accession>A0ABR4I966</accession>
<gene>
    <name evidence="1" type="ORF">BDW59DRAFT_162633</name>
</gene>
<keyword evidence="2" id="KW-1185">Reference proteome</keyword>
<name>A0ABR4I966_9EURO</name>
<comment type="caution">
    <text evidence="1">The sequence shown here is derived from an EMBL/GenBank/DDBJ whole genome shotgun (WGS) entry which is preliminary data.</text>
</comment>
<evidence type="ECO:0000313" key="1">
    <source>
        <dbReference type="EMBL" id="KAL2824295.1"/>
    </source>
</evidence>
<sequence>MKGHKRKACQHCRLDHQNERDCTVMVLTGRYEARKKHRTAGTPGTIATLARLSGIPRPESLPTRPPTPFPPRLADPYVSGLSFEYTKPLPYYSCVHGSSVPFAPNLPHAVPHYPAANATTEPLAFQPVKFAPLPFPPPFAGAQARYVWTGEAWYGPVWTCDIPPPLTAANPTSHPAAMDVSGFSGFSGAGHSAYNYLRPGFQM</sequence>
<evidence type="ECO:0008006" key="3">
    <source>
        <dbReference type="Google" id="ProtNLM"/>
    </source>
</evidence>
<evidence type="ECO:0000313" key="2">
    <source>
        <dbReference type="Proteomes" id="UP001610335"/>
    </source>
</evidence>